<dbReference type="InterPro" id="IPR036412">
    <property type="entry name" value="HAD-like_sf"/>
</dbReference>
<comment type="similarity">
    <text evidence="1">Belongs to the 5'(3')-deoxyribonucleotidase family.</text>
</comment>
<feature type="region of interest" description="Disordered" evidence="2">
    <location>
        <begin position="178"/>
        <end position="203"/>
    </location>
</feature>
<dbReference type="GO" id="GO:0008253">
    <property type="term" value="F:5'-nucleotidase activity"/>
    <property type="evidence" value="ECO:0007669"/>
    <property type="project" value="InterPro"/>
</dbReference>
<dbReference type="STRING" id="1424659.SAMN05216368_10683"/>
<dbReference type="AlphaFoldDB" id="A0A5E9FZX3"/>
<dbReference type="InterPro" id="IPR023214">
    <property type="entry name" value="HAD_sf"/>
</dbReference>
<accession>A0A5E9FZX3</accession>
<evidence type="ECO:0000256" key="1">
    <source>
        <dbReference type="ARBA" id="ARBA00009589"/>
    </source>
</evidence>
<reference evidence="3 4" key="1">
    <citation type="submission" date="2016-10" db="EMBL/GenBank/DDBJ databases">
        <authorList>
            <person name="Varghese N."/>
            <person name="Submissions S."/>
        </authorList>
    </citation>
    <scope>NUCLEOTIDE SEQUENCE [LARGE SCALE GENOMIC DNA]</scope>
    <source>
        <strain evidence="3 4">CGMCC 1.11215</strain>
    </source>
</reference>
<name>A0A5E9FZX3_9MICO</name>
<dbReference type="Gene3D" id="3.40.50.1000">
    <property type="entry name" value="HAD superfamily/HAD-like"/>
    <property type="match status" value="1"/>
</dbReference>
<dbReference type="Proteomes" id="UP000199639">
    <property type="component" value="Unassembled WGS sequence"/>
</dbReference>
<evidence type="ECO:0000313" key="4">
    <source>
        <dbReference type="Proteomes" id="UP000199639"/>
    </source>
</evidence>
<dbReference type="InterPro" id="IPR010708">
    <property type="entry name" value="5'(3')-deoxyribonucleotidase"/>
</dbReference>
<organism evidence="3 4">
    <name type="scientific">Cryobacterium flavum</name>
    <dbReference type="NCBI Taxonomy" id="1424659"/>
    <lineage>
        <taxon>Bacteria</taxon>
        <taxon>Bacillati</taxon>
        <taxon>Actinomycetota</taxon>
        <taxon>Actinomycetes</taxon>
        <taxon>Micrococcales</taxon>
        <taxon>Microbacteriaceae</taxon>
        <taxon>Cryobacterium</taxon>
    </lineage>
</organism>
<sequence>MPIRGEPVTIGALPQRSELRQGTRMKKILYIDLDNTLVNVQSGIDRLTNAEYIRYEKRLDEVPGIFARMEPISGAIDAFHTLAQSFDTYILSMAPWGNASAWQHKLEWVQEHLGVDAGGPAYKRLILSHHKHLNRGDFLVDDGLAVGADRFEGELIKFLTPLFPDWNTVTRYLLERADNNSSPTSEPYSRHRPALQRGAALQR</sequence>
<dbReference type="Pfam" id="PF06941">
    <property type="entry name" value="NT5C"/>
    <property type="match status" value="1"/>
</dbReference>
<proteinExistence type="inferred from homology"/>
<evidence type="ECO:0000256" key="2">
    <source>
        <dbReference type="SAM" id="MobiDB-lite"/>
    </source>
</evidence>
<dbReference type="PANTHER" id="PTHR16504:SF4">
    <property type="entry name" value="5'(3')-DEOXYRIBONUCLEOTIDASE"/>
    <property type="match status" value="1"/>
</dbReference>
<dbReference type="EMBL" id="FNIB01000006">
    <property type="protein sequence ID" value="SDN58266.1"/>
    <property type="molecule type" value="Genomic_DNA"/>
</dbReference>
<dbReference type="GO" id="GO:0009223">
    <property type="term" value="P:pyrimidine deoxyribonucleotide catabolic process"/>
    <property type="evidence" value="ECO:0007669"/>
    <property type="project" value="TreeGrafter"/>
</dbReference>
<evidence type="ECO:0000313" key="3">
    <source>
        <dbReference type="EMBL" id="SDN58266.1"/>
    </source>
</evidence>
<protein>
    <submittedName>
        <fullName evidence="3">5'(3')-deoxyribonucleotidase</fullName>
    </submittedName>
</protein>
<dbReference type="PANTHER" id="PTHR16504">
    <property type="entry name" value="5'(3')-DEOXYRIBONUCLEOTIDASE"/>
    <property type="match status" value="1"/>
</dbReference>
<dbReference type="SUPFAM" id="SSF56784">
    <property type="entry name" value="HAD-like"/>
    <property type="match status" value="1"/>
</dbReference>
<gene>
    <name evidence="3" type="ORF">SAMN05216368_10683</name>
</gene>